<organism evidence="1 2">
    <name type="scientific">Sphingomonas panacisoli</name>
    <dbReference type="NCBI Taxonomy" id="1813879"/>
    <lineage>
        <taxon>Bacteria</taxon>
        <taxon>Pseudomonadati</taxon>
        <taxon>Pseudomonadota</taxon>
        <taxon>Alphaproteobacteria</taxon>
        <taxon>Sphingomonadales</taxon>
        <taxon>Sphingomonadaceae</taxon>
        <taxon>Sphingomonas</taxon>
    </lineage>
</organism>
<dbReference type="EMBL" id="CP042306">
    <property type="protein sequence ID" value="QDZ07439.1"/>
    <property type="molecule type" value="Genomic_DNA"/>
</dbReference>
<evidence type="ECO:0000313" key="1">
    <source>
        <dbReference type="EMBL" id="QDZ07439.1"/>
    </source>
</evidence>
<evidence type="ECO:0000313" key="2">
    <source>
        <dbReference type="Proteomes" id="UP000315673"/>
    </source>
</evidence>
<reference evidence="1 2" key="1">
    <citation type="submission" date="2019-07" db="EMBL/GenBank/DDBJ databases">
        <title>Full genome sequence of Sphingomonas sp. 4R-6-7(HKS19).</title>
        <authorList>
            <person name="Im W.-T."/>
        </authorList>
    </citation>
    <scope>NUCLEOTIDE SEQUENCE [LARGE SCALE GENOMIC DNA]</scope>
    <source>
        <strain evidence="1 2">HKS19</strain>
    </source>
</reference>
<protein>
    <submittedName>
        <fullName evidence="1">Uncharacterized protein</fullName>
    </submittedName>
</protein>
<gene>
    <name evidence="1" type="ORF">FPZ24_08070</name>
</gene>
<keyword evidence="2" id="KW-1185">Reference proteome</keyword>
<dbReference type="AlphaFoldDB" id="A0A5B8LHZ6"/>
<proteinExistence type="predicted"/>
<accession>A0A5B8LHZ6</accession>
<name>A0A5B8LHZ6_9SPHN</name>
<dbReference type="RefSeq" id="WP_146570886.1">
    <property type="nucleotide sequence ID" value="NZ_CP042306.1"/>
</dbReference>
<dbReference type="Proteomes" id="UP000315673">
    <property type="component" value="Chromosome"/>
</dbReference>
<dbReference type="OrthoDB" id="7474285at2"/>
<dbReference type="KEGG" id="spai:FPZ24_08070"/>
<sequence>MTPRERTLVALALATLEDAQLEAKRGPVQTNAVRLALRTLLPHVAQRWPLEQFWDGAGGDNEIGRGQSLTASLNGIVLQLKAKGWRED</sequence>